<dbReference type="InterPro" id="IPR019826">
    <property type="entry name" value="Carboxylesterase_B_AS"/>
</dbReference>
<dbReference type="CDD" id="cd00312">
    <property type="entry name" value="Esterase_lipase"/>
    <property type="match status" value="1"/>
</dbReference>
<dbReference type="InterPro" id="IPR050309">
    <property type="entry name" value="Type-B_Carboxylest/Lipase"/>
</dbReference>
<keyword evidence="5" id="KW-0443">Lipid metabolism</keyword>
<reference evidence="9" key="1">
    <citation type="journal article" date="2010" name="Biotechnol. Lett.">
        <title>Cloning of a novel lipase gene, lipJ08, from Candida rugosa and expression in Pichia pastoris by codon optimization.</title>
        <authorList>
            <person name="Xu L."/>
            <person name="Jiang X."/>
            <person name="Yang J."/>
            <person name="Liu Y."/>
            <person name="Yan Y."/>
        </authorList>
    </citation>
    <scope>NUCLEOTIDE SEQUENCE</scope>
    <source>
        <strain evidence="9">ATCC 14830</strain>
    </source>
</reference>
<dbReference type="InterPro" id="IPR002018">
    <property type="entry name" value="CarbesteraseB"/>
</dbReference>
<protein>
    <recommendedName>
        <fullName evidence="6">Carboxylic ester hydrolase</fullName>
        <ecNumber evidence="6">3.1.1.-</ecNumber>
    </recommendedName>
</protein>
<dbReference type="InterPro" id="IPR029058">
    <property type="entry name" value="AB_hydrolase_fold"/>
</dbReference>
<keyword evidence="7" id="KW-0732">Signal</keyword>
<dbReference type="PANTHER" id="PTHR11559">
    <property type="entry name" value="CARBOXYLESTERASE"/>
    <property type="match status" value="1"/>
</dbReference>
<evidence type="ECO:0000259" key="8">
    <source>
        <dbReference type="Pfam" id="PF00135"/>
    </source>
</evidence>
<dbReference type="Gene3D" id="3.40.50.1820">
    <property type="entry name" value="alpha/beta hydrolase"/>
    <property type="match status" value="1"/>
</dbReference>
<dbReference type="PROSITE" id="PS00941">
    <property type="entry name" value="CARBOXYLESTERASE_B_2"/>
    <property type="match status" value="1"/>
</dbReference>
<proteinExistence type="inferred from homology"/>
<dbReference type="InterPro" id="IPR019819">
    <property type="entry name" value="Carboxylesterase_B_CS"/>
</dbReference>
<dbReference type="GO" id="GO:0004806">
    <property type="term" value="F:triacylglycerol lipase activity"/>
    <property type="evidence" value="ECO:0007669"/>
    <property type="project" value="UniProtKB-EC"/>
</dbReference>
<accession>C0LM31</accession>
<organism evidence="9">
    <name type="scientific">Diutina rugosa</name>
    <name type="common">Yeast</name>
    <name type="synonym">Candida rugosa</name>
    <dbReference type="NCBI Taxonomy" id="5481"/>
    <lineage>
        <taxon>Eukaryota</taxon>
        <taxon>Fungi</taxon>
        <taxon>Dikarya</taxon>
        <taxon>Ascomycota</taxon>
        <taxon>Saccharomycotina</taxon>
        <taxon>Pichiomycetes</taxon>
        <taxon>Debaryomycetaceae</taxon>
        <taxon>Diutina</taxon>
    </lineage>
</organism>
<feature type="signal peptide" evidence="7">
    <location>
        <begin position="1"/>
        <end position="15"/>
    </location>
</feature>
<evidence type="ECO:0000313" key="9">
    <source>
        <dbReference type="EMBL" id="ACN78942.1"/>
    </source>
</evidence>
<evidence type="ECO:0000256" key="6">
    <source>
        <dbReference type="RuleBase" id="RU361235"/>
    </source>
</evidence>
<dbReference type="EC" id="3.1.1.-" evidence="6"/>
<keyword evidence="3 6" id="KW-0378">Hydrolase</keyword>
<sequence length="549" mass="58656">MELALALSLIASVAAAPTATLANGDTITGLNAIINEAFLGIPFAEPPVGNLRFKDPVPYRGSLNGQSFTAYGPSCMQQNPEGTYEENLPKVALDLVMQSKVFQAVLSNSEDCLTINVVRPPGTKAGANLPVMLWIFGGGFEIGSPTIFPPAQMVSKSVLMGKPIIHVAVNYRLASFGFLAGPDIKAEGSSNAGLKDQRLGMQWVADNIAGFGGDPSKVTIFGESAGSMSVLCHLLWNGGDNTYKGKPLFRAGIMQSGAMVPSDPVDGTYGTQIYDTLVASTGCSSASNKLACLRGLSTQALLDATNDTPGFLAFSSLRLSYLPRPDGVNITDDFYALVRNGKYAHVPVIIGDQNDEGTIFGLSSLNVTTNAQAREYFKQSFIHASDAEIDTLMTAYPQDITQGSPFDTGVLNALTPQFKRISAVLGDLAFTLARRYFLNYYQGGTKYSFLSKQLSGLPVLGTFHSNDLTFQNDLLGSGSLIYDNAFIAFVNDLDPNKAGLLVNWPTYTSSSQSGNNMMMINALGLYTGKDNFRTAGYDALFANPPSFFV</sequence>
<dbReference type="PROSITE" id="PS00122">
    <property type="entry name" value="CARBOXYLESTERASE_B_1"/>
    <property type="match status" value="1"/>
</dbReference>
<dbReference type="SUPFAM" id="SSF53474">
    <property type="entry name" value="alpha/beta-Hydrolases"/>
    <property type="match status" value="1"/>
</dbReference>
<keyword evidence="4" id="KW-0442">Lipid degradation</keyword>
<evidence type="ECO:0000256" key="1">
    <source>
        <dbReference type="ARBA" id="ARBA00001024"/>
    </source>
</evidence>
<feature type="chain" id="PRO_5012180963" description="Carboxylic ester hydrolase" evidence="7">
    <location>
        <begin position="16"/>
        <end position="549"/>
    </location>
</feature>
<dbReference type="ESTHER" id="canru-c0lm31">
    <property type="family name" value="Fungal_carboxylesterase_lipase"/>
</dbReference>
<dbReference type="AlphaFoldDB" id="C0LM31"/>
<evidence type="ECO:0000256" key="2">
    <source>
        <dbReference type="ARBA" id="ARBA00005964"/>
    </source>
</evidence>
<name>C0LM31_DIURU</name>
<dbReference type="SMR" id="C0LM31"/>
<evidence type="ECO:0000256" key="4">
    <source>
        <dbReference type="ARBA" id="ARBA00022963"/>
    </source>
</evidence>
<dbReference type="Allergome" id="8268">
    <property type="allergen name" value="Cand r Lipase"/>
</dbReference>
<feature type="domain" description="Carboxylesterase type B" evidence="8">
    <location>
        <begin position="36"/>
        <end position="512"/>
    </location>
</feature>
<dbReference type="GO" id="GO:0016042">
    <property type="term" value="P:lipid catabolic process"/>
    <property type="evidence" value="ECO:0007669"/>
    <property type="project" value="UniProtKB-KW"/>
</dbReference>
<comment type="catalytic activity">
    <reaction evidence="1">
        <text>a triacylglycerol + H2O = a diacylglycerol + a fatty acid + H(+)</text>
        <dbReference type="Rhea" id="RHEA:12044"/>
        <dbReference type="ChEBI" id="CHEBI:15377"/>
        <dbReference type="ChEBI" id="CHEBI:15378"/>
        <dbReference type="ChEBI" id="CHEBI:17855"/>
        <dbReference type="ChEBI" id="CHEBI:18035"/>
        <dbReference type="ChEBI" id="CHEBI:28868"/>
        <dbReference type="EC" id="3.1.1.3"/>
    </reaction>
</comment>
<dbReference type="EMBL" id="FJ743697">
    <property type="protein sequence ID" value="ACN78942.1"/>
    <property type="molecule type" value="Genomic_DNA"/>
</dbReference>
<comment type="similarity">
    <text evidence="2 6">Belongs to the type-B carboxylesterase/lipase family.</text>
</comment>
<gene>
    <name evidence="9" type="primary">LIPJ08</name>
</gene>
<evidence type="ECO:0000256" key="5">
    <source>
        <dbReference type="ARBA" id="ARBA00023098"/>
    </source>
</evidence>
<dbReference type="Pfam" id="PF00135">
    <property type="entry name" value="COesterase"/>
    <property type="match status" value="1"/>
</dbReference>
<evidence type="ECO:0000256" key="3">
    <source>
        <dbReference type="ARBA" id="ARBA00022801"/>
    </source>
</evidence>
<evidence type="ECO:0000256" key="7">
    <source>
        <dbReference type="SAM" id="SignalP"/>
    </source>
</evidence>